<organism evidence="3 4">
    <name type="scientific">Nonomuraea harbinensis</name>
    <dbReference type="NCBI Taxonomy" id="1286938"/>
    <lineage>
        <taxon>Bacteria</taxon>
        <taxon>Bacillati</taxon>
        <taxon>Actinomycetota</taxon>
        <taxon>Actinomycetes</taxon>
        <taxon>Streptosporangiales</taxon>
        <taxon>Streptosporangiaceae</taxon>
        <taxon>Nonomuraea</taxon>
    </lineage>
</organism>
<evidence type="ECO:0000256" key="2">
    <source>
        <dbReference type="ARBA" id="ARBA00022801"/>
    </source>
</evidence>
<keyword evidence="2 3" id="KW-0378">Hydrolase</keyword>
<dbReference type="InterPro" id="IPR050261">
    <property type="entry name" value="FrsA_esterase"/>
</dbReference>
<dbReference type="InterPro" id="IPR010520">
    <property type="entry name" value="FrsA-like"/>
</dbReference>
<dbReference type="PANTHER" id="PTHR22946:SF12">
    <property type="entry name" value="CONIDIAL PIGMENT BIOSYNTHESIS PROTEIN AYG1 (AFU_ORTHOLOGUE AFUA_2G17550)"/>
    <property type="match status" value="1"/>
</dbReference>
<sequence length="399" mass="44430">MVAAIRQAEWHAQFPEDYRWSYNVMLVLAVIPSGGAEVGEVDRVCRRLAGHVGDDERWFREWRAMGDQVRALAEEARELGDRRAAMGHYRRATSYYFAAERFRFPKDDEALDAYRAMVDCFRLSAELDDRYRVEYVDVPYEDTALPGIFVSAARSPGERTPAVLFMSGFDGNKEHNWFLGVEDLLARGVSVLSLDSPGVGEAVRFRGVSLRHDYEVAGSAAADWLQGRDDVDPERIGVLALSLGGYYSSRSASMDPRFKACAAWGAIWDYHRVWSERIEAAFAKQLPVPGEHLVWSTGTGSTQEALQVLEGFRLADVVPRMKGAFLLVHGEDDQQVPVSDAHLLFEACGSPDKTLRIFTAEEGGAQHCQMDNLSIAVPEINRWLADRLGASATSSATSR</sequence>
<proteinExistence type="inferred from homology"/>
<dbReference type="GO" id="GO:0016787">
    <property type="term" value="F:hydrolase activity"/>
    <property type="evidence" value="ECO:0007669"/>
    <property type="project" value="UniProtKB-KW"/>
</dbReference>
<dbReference type="EMBL" id="JBHSNW010000014">
    <property type="protein sequence ID" value="MFC5818614.1"/>
    <property type="molecule type" value="Genomic_DNA"/>
</dbReference>
<gene>
    <name evidence="3" type="ORF">ACFPUY_26225</name>
</gene>
<name>A0ABW1BZA8_9ACTN</name>
<protein>
    <submittedName>
        <fullName evidence="3">Alpha/beta hydrolase family protein</fullName>
        <ecNumber evidence="3">3.4.-.-</ecNumber>
    </submittedName>
</protein>
<dbReference type="Pfam" id="PF06500">
    <property type="entry name" value="FrsA-like"/>
    <property type="match status" value="1"/>
</dbReference>
<evidence type="ECO:0000313" key="3">
    <source>
        <dbReference type="EMBL" id="MFC5818614.1"/>
    </source>
</evidence>
<evidence type="ECO:0000256" key="1">
    <source>
        <dbReference type="ARBA" id="ARBA00008645"/>
    </source>
</evidence>
<dbReference type="PANTHER" id="PTHR22946">
    <property type="entry name" value="DIENELACTONE HYDROLASE DOMAIN-CONTAINING PROTEIN-RELATED"/>
    <property type="match status" value="1"/>
</dbReference>
<reference evidence="4" key="1">
    <citation type="journal article" date="2019" name="Int. J. Syst. Evol. Microbiol.">
        <title>The Global Catalogue of Microorganisms (GCM) 10K type strain sequencing project: providing services to taxonomists for standard genome sequencing and annotation.</title>
        <authorList>
            <consortium name="The Broad Institute Genomics Platform"/>
            <consortium name="The Broad Institute Genome Sequencing Center for Infectious Disease"/>
            <person name="Wu L."/>
            <person name="Ma J."/>
        </authorList>
    </citation>
    <scope>NUCLEOTIDE SEQUENCE [LARGE SCALE GENOMIC DNA]</scope>
    <source>
        <strain evidence="4">CGMCC 4.7106</strain>
    </source>
</reference>
<dbReference type="EC" id="3.4.-.-" evidence="3"/>
<accession>A0ABW1BZA8</accession>
<dbReference type="Proteomes" id="UP001596096">
    <property type="component" value="Unassembled WGS sequence"/>
</dbReference>
<dbReference type="RefSeq" id="WP_219548146.1">
    <property type="nucleotide sequence ID" value="NZ_JAHKRN010000037.1"/>
</dbReference>
<keyword evidence="4" id="KW-1185">Reference proteome</keyword>
<evidence type="ECO:0000313" key="4">
    <source>
        <dbReference type="Proteomes" id="UP001596096"/>
    </source>
</evidence>
<comment type="caution">
    <text evidence="3">The sequence shown here is derived from an EMBL/GenBank/DDBJ whole genome shotgun (WGS) entry which is preliminary data.</text>
</comment>
<comment type="similarity">
    <text evidence="1">Belongs to the AB hydrolase superfamily.</text>
</comment>